<evidence type="ECO:0000256" key="2">
    <source>
        <dbReference type="SAM" id="MobiDB-lite"/>
    </source>
</evidence>
<dbReference type="SUPFAM" id="SSF110916">
    <property type="entry name" value="Peptidyl-tRNA hydrolase domain-like"/>
    <property type="match status" value="1"/>
</dbReference>
<reference evidence="7" key="4">
    <citation type="submission" date="2025-04" db="UniProtKB">
        <authorList>
            <consortium name="RefSeq"/>
        </authorList>
    </citation>
    <scope>IDENTIFICATION</scope>
    <source>
        <tissue evidence="7">Leaf</tissue>
    </source>
</reference>
<dbReference type="Proteomes" id="UP000197138">
    <property type="component" value="Unassembled WGS sequence"/>
</dbReference>
<sequence>MAVFRTSTSLILREVFSRPIYSSAAAIRIVPTPLSRFCPTLRSPRRGFSFSRICYAASEPADGKKASARLSQMQQLLQEAEERALSAGNEPTPKITLDHVSVSFARSGGPGGQNVNKVNTKVDMRFNVKNAYWLSDRIRERIMQMEKNRINKDGEIVISSTKTRTQKGNIEDALGKLQAIIDAASYVPPPPSEEQKKKIARMAAIGEQKRLKSKKVLSDKKAFRRSRGSWD</sequence>
<keyword evidence="7" id="KW-0378">Hydrolase</keyword>
<dbReference type="GO" id="GO:0003747">
    <property type="term" value="F:translation release factor activity"/>
    <property type="evidence" value="ECO:0007669"/>
    <property type="project" value="InterPro"/>
</dbReference>
<dbReference type="GO" id="GO:0016787">
    <property type="term" value="F:hydrolase activity"/>
    <property type="evidence" value="ECO:0007669"/>
    <property type="project" value="UniProtKB-KW"/>
</dbReference>
<dbReference type="Pfam" id="PF00472">
    <property type="entry name" value="RF-1"/>
    <property type="match status" value="1"/>
</dbReference>
<proteinExistence type="predicted"/>
<reference evidence="4" key="2">
    <citation type="submission" date="2017-06" db="EMBL/GenBank/DDBJ databases">
        <title>The pomegranate genome and the genomics of punicalagin biosynthesis.</title>
        <authorList>
            <person name="Xu C."/>
        </authorList>
    </citation>
    <scope>NUCLEOTIDE SEQUENCE [LARGE SCALE GENOMIC DNA]</scope>
    <source>
        <tissue evidence="4">Fresh leaf</tissue>
    </source>
</reference>
<dbReference type="NCBIfam" id="NF006718">
    <property type="entry name" value="PRK09256.1"/>
    <property type="match status" value="1"/>
</dbReference>
<dbReference type="EMBL" id="MTKT01000797">
    <property type="protein sequence ID" value="OWM88405.1"/>
    <property type="molecule type" value="Genomic_DNA"/>
</dbReference>
<dbReference type="FunFam" id="3.30.160.20:FF:000046">
    <property type="entry name" value="Peptidyl-tRNA hydrolase ICT1"/>
    <property type="match status" value="1"/>
</dbReference>
<organism evidence="4 5">
    <name type="scientific">Punica granatum</name>
    <name type="common">Pomegranate</name>
    <dbReference type="NCBI Taxonomy" id="22663"/>
    <lineage>
        <taxon>Eukaryota</taxon>
        <taxon>Viridiplantae</taxon>
        <taxon>Streptophyta</taxon>
        <taxon>Embryophyta</taxon>
        <taxon>Tracheophyta</taxon>
        <taxon>Spermatophyta</taxon>
        <taxon>Magnoliopsida</taxon>
        <taxon>eudicotyledons</taxon>
        <taxon>Gunneridae</taxon>
        <taxon>Pentapetalae</taxon>
        <taxon>rosids</taxon>
        <taxon>malvids</taxon>
        <taxon>Myrtales</taxon>
        <taxon>Lythraceae</taxon>
        <taxon>Punica</taxon>
    </lineage>
</organism>
<gene>
    <name evidence="7" type="primary">LOC116206276</name>
    <name evidence="4" type="ORF">CDL15_Pgr003817</name>
</gene>
<feature type="region of interest" description="Disordered" evidence="2">
    <location>
        <begin position="210"/>
        <end position="231"/>
    </location>
</feature>
<dbReference type="InterPro" id="IPR000352">
    <property type="entry name" value="Pep_chain_release_fac_I"/>
</dbReference>
<evidence type="ECO:0000313" key="6">
    <source>
        <dbReference type="Proteomes" id="UP000515151"/>
    </source>
</evidence>
<evidence type="ECO:0000256" key="1">
    <source>
        <dbReference type="SAM" id="Coils"/>
    </source>
</evidence>
<evidence type="ECO:0000313" key="4">
    <source>
        <dbReference type="EMBL" id="OWM88405.1"/>
    </source>
</evidence>
<dbReference type="PANTHER" id="PTHR47352:SF1">
    <property type="entry name" value="CLASS I PEPTIDE CHAIN RELEASE FACTOR"/>
    <property type="match status" value="1"/>
</dbReference>
<evidence type="ECO:0000313" key="5">
    <source>
        <dbReference type="Proteomes" id="UP000197138"/>
    </source>
</evidence>
<reference evidence="6" key="3">
    <citation type="journal article" date="2020" name="Plant Biotechnol. J.">
        <title>The pomegranate (Punica granatum L.) draft genome dissects genetic divergence between soft- and hard-seeded cultivars.</title>
        <authorList>
            <person name="Luo X."/>
            <person name="Li H."/>
            <person name="Wu Z."/>
            <person name="Yao W."/>
            <person name="Zhao P."/>
            <person name="Cao D."/>
            <person name="Yu H."/>
            <person name="Li K."/>
            <person name="Poudel K."/>
            <person name="Zhao D."/>
            <person name="Zhang F."/>
            <person name="Xia X."/>
            <person name="Chen L."/>
            <person name="Wang Q."/>
            <person name="Jing D."/>
            <person name="Cao S."/>
        </authorList>
    </citation>
    <scope>NUCLEOTIDE SEQUENCE [LARGE SCALE GENOMIC DNA]</scope>
</reference>
<name>A0A218XTB7_PUNGR</name>
<dbReference type="PROSITE" id="PS00745">
    <property type="entry name" value="RF_PROK_I"/>
    <property type="match status" value="1"/>
</dbReference>
<dbReference type="GeneID" id="116206276"/>
<protein>
    <submittedName>
        <fullName evidence="7">Peptidyl-tRNA hydrolase ICT1, mitochondrial</fullName>
    </submittedName>
</protein>
<accession>A0A218XTB7</accession>
<keyword evidence="6" id="KW-1185">Reference proteome</keyword>
<reference evidence="5" key="1">
    <citation type="journal article" date="2017" name="Plant J.">
        <title>The pomegranate (Punica granatum L.) genome and the genomics of punicalagin biosynthesis.</title>
        <authorList>
            <person name="Qin G."/>
            <person name="Xu C."/>
            <person name="Ming R."/>
            <person name="Tang H."/>
            <person name="Guyot R."/>
            <person name="Kramer E.M."/>
            <person name="Hu Y."/>
            <person name="Yi X."/>
            <person name="Qi Y."/>
            <person name="Xu X."/>
            <person name="Gao Z."/>
            <person name="Pan H."/>
            <person name="Jian J."/>
            <person name="Tian Y."/>
            <person name="Yue Z."/>
            <person name="Xu Y."/>
        </authorList>
    </citation>
    <scope>NUCLEOTIDE SEQUENCE [LARGE SCALE GENOMIC DNA]</scope>
    <source>
        <strain evidence="5">cv. Dabenzi</strain>
    </source>
</reference>
<dbReference type="OrthoDB" id="270639at2759"/>
<feature type="domain" description="Prokaryotic-type class I peptide chain release factors" evidence="3">
    <location>
        <begin position="106"/>
        <end position="122"/>
    </location>
</feature>
<feature type="coiled-coil region" evidence="1">
    <location>
        <begin position="63"/>
        <end position="90"/>
    </location>
</feature>
<dbReference type="PANTHER" id="PTHR47352">
    <property type="entry name" value="CLASS I PEPTIDE CHAIN RELEASE FACTOR"/>
    <property type="match status" value="1"/>
</dbReference>
<evidence type="ECO:0000259" key="3">
    <source>
        <dbReference type="PROSITE" id="PS00745"/>
    </source>
</evidence>
<feature type="compositionally biased region" description="Basic residues" evidence="2">
    <location>
        <begin position="222"/>
        <end position="231"/>
    </location>
</feature>
<keyword evidence="1" id="KW-0175">Coiled coil</keyword>
<dbReference type="Gene3D" id="3.30.160.20">
    <property type="match status" value="1"/>
</dbReference>
<dbReference type="Proteomes" id="UP000515151">
    <property type="component" value="Chromosome 4"/>
</dbReference>
<dbReference type="AlphaFoldDB" id="A0A218XTB7"/>
<dbReference type="RefSeq" id="XP_031394964.1">
    <property type="nucleotide sequence ID" value="XM_031539104.1"/>
</dbReference>
<evidence type="ECO:0000313" key="7">
    <source>
        <dbReference type="RefSeq" id="XP_031394964.1"/>
    </source>
</evidence>